<accession>A0AAD4SVB3</accession>
<dbReference type="EMBL" id="JAJJMB010008429">
    <property type="protein sequence ID" value="KAI3923684.1"/>
    <property type="molecule type" value="Genomic_DNA"/>
</dbReference>
<comment type="caution">
    <text evidence="1">The sequence shown here is derived from an EMBL/GenBank/DDBJ whole genome shotgun (WGS) entry which is preliminary data.</text>
</comment>
<evidence type="ECO:0000313" key="2">
    <source>
        <dbReference type="Proteomes" id="UP001202328"/>
    </source>
</evidence>
<evidence type="ECO:0000313" key="1">
    <source>
        <dbReference type="EMBL" id="KAI3923684.1"/>
    </source>
</evidence>
<dbReference type="AlphaFoldDB" id="A0AAD4SVB3"/>
<organism evidence="1 2">
    <name type="scientific">Papaver atlanticum</name>
    <dbReference type="NCBI Taxonomy" id="357466"/>
    <lineage>
        <taxon>Eukaryota</taxon>
        <taxon>Viridiplantae</taxon>
        <taxon>Streptophyta</taxon>
        <taxon>Embryophyta</taxon>
        <taxon>Tracheophyta</taxon>
        <taxon>Spermatophyta</taxon>
        <taxon>Magnoliopsida</taxon>
        <taxon>Ranunculales</taxon>
        <taxon>Papaveraceae</taxon>
        <taxon>Papaveroideae</taxon>
        <taxon>Papaver</taxon>
    </lineage>
</organism>
<protein>
    <submittedName>
        <fullName evidence="1">Uncharacterized protein</fullName>
    </submittedName>
</protein>
<keyword evidence="2" id="KW-1185">Reference proteome</keyword>
<dbReference type="PANTHER" id="PTHR31240">
    <property type="entry name" value="MATERNAL EFFECT EMBRYO ARREST 18"/>
    <property type="match status" value="1"/>
</dbReference>
<dbReference type="Proteomes" id="UP001202328">
    <property type="component" value="Unassembled WGS sequence"/>
</dbReference>
<reference evidence="1" key="1">
    <citation type="submission" date="2022-04" db="EMBL/GenBank/DDBJ databases">
        <title>A functionally conserved STORR gene fusion in Papaver species that diverged 16.8 million years ago.</title>
        <authorList>
            <person name="Catania T."/>
        </authorList>
    </citation>
    <scope>NUCLEOTIDE SEQUENCE</scope>
    <source>
        <strain evidence="1">S-188037</strain>
    </source>
</reference>
<dbReference type="PANTHER" id="PTHR31240:SF0">
    <property type="entry name" value="MATERNAL EFFECT EMBRYO ARREST 18"/>
    <property type="match status" value="1"/>
</dbReference>
<proteinExistence type="predicted"/>
<gene>
    <name evidence="1" type="ORF">MKW98_011314</name>
</gene>
<sequence length="133" mass="14844">MVPPSFRCYNILVFTCYNIPTESHVLSVISTNDSFKLGYDLWGGTKIHGKNQISHLLNLFDLLTSITFKNKENILHVKSGKKLVTQGIAWHWVRSCPKVFLLNGSHDGETSCLSASGFITAIEDALNRTYGDP</sequence>
<name>A0AAD4SVB3_9MAGN</name>